<accession>A0AAV0BW78</accession>
<evidence type="ECO:0000313" key="1">
    <source>
        <dbReference type="EMBL" id="CAH7690366.1"/>
    </source>
</evidence>
<organism evidence="1 2">
    <name type="scientific">Phakopsora pachyrhizi</name>
    <name type="common">Asian soybean rust disease fungus</name>
    <dbReference type="NCBI Taxonomy" id="170000"/>
    <lineage>
        <taxon>Eukaryota</taxon>
        <taxon>Fungi</taxon>
        <taxon>Dikarya</taxon>
        <taxon>Basidiomycota</taxon>
        <taxon>Pucciniomycotina</taxon>
        <taxon>Pucciniomycetes</taxon>
        <taxon>Pucciniales</taxon>
        <taxon>Phakopsoraceae</taxon>
        <taxon>Phakopsora</taxon>
    </lineage>
</organism>
<sequence length="67" mass="7950">MTLALQFSQPTVELKSQVRGRHEFNYLKNRINNINEKVNFISHQIRFKKNQSSKQQQLSISLKVSYI</sequence>
<comment type="caution">
    <text evidence="1">The sequence shown here is derived from an EMBL/GenBank/DDBJ whole genome shotgun (WGS) entry which is preliminary data.</text>
</comment>
<dbReference type="AlphaFoldDB" id="A0AAV0BW78"/>
<gene>
    <name evidence="1" type="ORF">PPACK8108_LOCUS25698</name>
</gene>
<name>A0AAV0BW78_PHAPC</name>
<dbReference type="EMBL" id="CALTRL010006282">
    <property type="protein sequence ID" value="CAH7690366.1"/>
    <property type="molecule type" value="Genomic_DNA"/>
</dbReference>
<evidence type="ECO:0000313" key="2">
    <source>
        <dbReference type="Proteomes" id="UP001153365"/>
    </source>
</evidence>
<keyword evidence="2" id="KW-1185">Reference proteome</keyword>
<protein>
    <submittedName>
        <fullName evidence="1">Uncharacterized protein</fullName>
    </submittedName>
</protein>
<proteinExistence type="predicted"/>
<reference evidence="1" key="1">
    <citation type="submission" date="2022-06" db="EMBL/GenBank/DDBJ databases">
        <authorList>
            <consortium name="SYNGENTA / RWTH Aachen University"/>
        </authorList>
    </citation>
    <scope>NUCLEOTIDE SEQUENCE</scope>
</reference>
<dbReference type="Proteomes" id="UP001153365">
    <property type="component" value="Unassembled WGS sequence"/>
</dbReference>